<dbReference type="Proteomes" id="UP000242414">
    <property type="component" value="Unassembled WGS sequence"/>
</dbReference>
<dbReference type="EMBL" id="KV921926">
    <property type="protein sequence ID" value="ORE06281.1"/>
    <property type="molecule type" value="Genomic_DNA"/>
</dbReference>
<dbReference type="AlphaFoldDB" id="A0A1X0R2S6"/>
<reference evidence="2" key="1">
    <citation type="journal article" date="2016" name="Proc. Natl. Acad. Sci. U.S.A.">
        <title>Lipid metabolic changes in an early divergent fungus govern the establishment of a mutualistic symbiosis with endobacteria.</title>
        <authorList>
            <person name="Lastovetsky O.A."/>
            <person name="Gaspar M.L."/>
            <person name="Mondo S.J."/>
            <person name="LaButti K.M."/>
            <person name="Sandor L."/>
            <person name="Grigoriev I.V."/>
            <person name="Henry S.A."/>
            <person name="Pawlowska T.E."/>
        </authorList>
    </citation>
    <scope>NUCLEOTIDE SEQUENCE [LARGE SCALE GENOMIC DNA]</scope>
    <source>
        <strain evidence="2">ATCC 52814</strain>
    </source>
</reference>
<keyword evidence="1" id="KW-1133">Transmembrane helix</keyword>
<evidence type="ECO:0000313" key="2">
    <source>
        <dbReference type="EMBL" id="ORE06281.1"/>
    </source>
</evidence>
<keyword evidence="1" id="KW-0812">Transmembrane</keyword>
<dbReference type="VEuPathDB" id="FungiDB:BCV72DRAFT_126184"/>
<name>A0A1X0R2S6_RHIZD</name>
<feature type="transmembrane region" description="Helical" evidence="1">
    <location>
        <begin position="29"/>
        <end position="48"/>
    </location>
</feature>
<protein>
    <submittedName>
        <fullName evidence="2">Uncharacterized protein</fullName>
    </submittedName>
</protein>
<organism evidence="2">
    <name type="scientific">Rhizopus microsporus var. microsporus</name>
    <dbReference type="NCBI Taxonomy" id="86635"/>
    <lineage>
        <taxon>Eukaryota</taxon>
        <taxon>Fungi</taxon>
        <taxon>Fungi incertae sedis</taxon>
        <taxon>Mucoromycota</taxon>
        <taxon>Mucoromycotina</taxon>
        <taxon>Mucoromycetes</taxon>
        <taxon>Mucorales</taxon>
        <taxon>Mucorineae</taxon>
        <taxon>Rhizopodaceae</taxon>
        <taxon>Rhizopus</taxon>
    </lineage>
</organism>
<proteinExistence type="predicted"/>
<keyword evidence="1" id="KW-0472">Membrane</keyword>
<accession>A0A1X0R2S6</accession>
<gene>
    <name evidence="2" type="ORF">BCV72DRAFT_126184</name>
</gene>
<sequence>MSISFIFLEPCMISARYFPSLLLGCFKNTFFAILTSGSVSIIHSYLFVNKAIMAFQIIKMKIKREQLEKYPKKRRSRNQIR</sequence>
<evidence type="ECO:0000256" key="1">
    <source>
        <dbReference type="SAM" id="Phobius"/>
    </source>
</evidence>